<evidence type="ECO:0000313" key="2">
    <source>
        <dbReference type="EMBL" id="AXK50730.1"/>
    </source>
</evidence>
<reference evidence="2 3" key="1">
    <citation type="submission" date="2018-07" db="EMBL/GenBank/DDBJ databases">
        <title>Complete genome sequence of Spiroplasma alleghenense PLHS-1 (ATCC 51752).</title>
        <authorList>
            <person name="Chou L."/>
            <person name="Lee T.-Y."/>
            <person name="Tsai Y.-M."/>
            <person name="Kuo C.-H."/>
        </authorList>
    </citation>
    <scope>NUCLEOTIDE SEQUENCE [LARGE SCALE GENOMIC DNA]</scope>
    <source>
        <strain evidence="2 3">PLHS-1</strain>
    </source>
</reference>
<name>A0A345Z2A1_9MOLU</name>
<dbReference type="EMBL" id="CP031376">
    <property type="protein sequence ID" value="AXK50730.1"/>
    <property type="molecule type" value="Genomic_DNA"/>
</dbReference>
<proteinExistence type="predicted"/>
<gene>
    <name evidence="2" type="ORF">SALLE_v1c00540</name>
</gene>
<keyword evidence="1" id="KW-0812">Transmembrane</keyword>
<feature type="transmembrane region" description="Helical" evidence="1">
    <location>
        <begin position="100"/>
        <end position="119"/>
    </location>
</feature>
<keyword evidence="3" id="KW-1185">Reference proteome</keyword>
<dbReference type="Proteomes" id="UP000254792">
    <property type="component" value="Chromosome"/>
</dbReference>
<feature type="transmembrane region" description="Helical" evidence="1">
    <location>
        <begin position="40"/>
        <end position="60"/>
    </location>
</feature>
<keyword evidence="1" id="KW-1133">Transmembrane helix</keyword>
<keyword evidence="1" id="KW-0472">Membrane</keyword>
<evidence type="ECO:0000313" key="3">
    <source>
        <dbReference type="Proteomes" id="UP000254792"/>
    </source>
</evidence>
<feature type="transmembrane region" description="Helical" evidence="1">
    <location>
        <begin position="72"/>
        <end position="94"/>
    </location>
</feature>
<dbReference type="AlphaFoldDB" id="A0A345Z2A1"/>
<dbReference type="KEGG" id="salx:SALLE_v1c00540"/>
<evidence type="ECO:0000256" key="1">
    <source>
        <dbReference type="SAM" id="Phobius"/>
    </source>
</evidence>
<feature type="transmembrane region" description="Helical" evidence="1">
    <location>
        <begin position="12"/>
        <end position="34"/>
    </location>
</feature>
<dbReference type="NCBIfam" id="NF033688">
    <property type="entry name" value="MG406_fam"/>
    <property type="match status" value="1"/>
</dbReference>
<dbReference type="OrthoDB" id="400661at2"/>
<accession>A0A345Z2A1</accession>
<sequence>MQTFKKWFIKNKLLLIVFTSFFIFTMTTLITLVSLSIINWNWITGFLIGSFTSYLSIYFIKISADLLVKTENHYFFVFLFLSRVGFYMLVTLLVLILPDLFSIEAFLIGIVNSIFYPFFNHKNV</sequence>
<evidence type="ECO:0008006" key="4">
    <source>
        <dbReference type="Google" id="ProtNLM"/>
    </source>
</evidence>
<organism evidence="2 3">
    <name type="scientific">Spiroplasma alleghenense</name>
    <dbReference type="NCBI Taxonomy" id="216931"/>
    <lineage>
        <taxon>Bacteria</taxon>
        <taxon>Bacillati</taxon>
        <taxon>Mycoplasmatota</taxon>
        <taxon>Mollicutes</taxon>
        <taxon>Entomoplasmatales</taxon>
        <taxon>Spiroplasmataceae</taxon>
        <taxon>Spiroplasma</taxon>
    </lineage>
</organism>
<protein>
    <recommendedName>
        <fullName evidence="4">ATP synthase I</fullName>
    </recommendedName>
</protein>